<sequence length="139" mass="15267">MHDEARVLGELTVFSRRVRADAREVHPDLTYVDFTLLRIVQDNPGVLAGDLAEVARIDKSTASRQLTALVRRGLVQRTGAGGREGKPLELTTEGRQVTARAQQAQQALVADRLAEWSAQDVATFADLLARYNEGEVRSA</sequence>
<gene>
    <name evidence="2" type="ORF">SAMN04489750_2036</name>
</gene>
<evidence type="ECO:0000313" key="3">
    <source>
        <dbReference type="Proteomes" id="UP000250028"/>
    </source>
</evidence>
<dbReference type="PROSITE" id="PS50995">
    <property type="entry name" value="HTH_MARR_2"/>
    <property type="match status" value="1"/>
</dbReference>
<dbReference type="SUPFAM" id="SSF46785">
    <property type="entry name" value="Winged helix' DNA-binding domain"/>
    <property type="match status" value="1"/>
</dbReference>
<name>A0A2Y8ZQV0_9MICO</name>
<proteinExistence type="predicted"/>
<dbReference type="InterPro" id="IPR000835">
    <property type="entry name" value="HTH_MarR-typ"/>
</dbReference>
<feature type="domain" description="HTH marR-type" evidence="1">
    <location>
        <begin position="4"/>
        <end position="133"/>
    </location>
</feature>
<dbReference type="SMART" id="SM00347">
    <property type="entry name" value="HTH_MARR"/>
    <property type="match status" value="1"/>
</dbReference>
<dbReference type="InterPro" id="IPR036390">
    <property type="entry name" value="WH_DNA-bd_sf"/>
</dbReference>
<dbReference type="InterPro" id="IPR039422">
    <property type="entry name" value="MarR/SlyA-like"/>
</dbReference>
<dbReference type="EMBL" id="UESZ01000001">
    <property type="protein sequence ID" value="SSA34711.1"/>
    <property type="molecule type" value="Genomic_DNA"/>
</dbReference>
<keyword evidence="3" id="KW-1185">Reference proteome</keyword>
<dbReference type="PANTHER" id="PTHR33164">
    <property type="entry name" value="TRANSCRIPTIONAL REGULATOR, MARR FAMILY"/>
    <property type="match status" value="1"/>
</dbReference>
<dbReference type="InterPro" id="IPR036388">
    <property type="entry name" value="WH-like_DNA-bd_sf"/>
</dbReference>
<dbReference type="GO" id="GO:0006950">
    <property type="term" value="P:response to stress"/>
    <property type="evidence" value="ECO:0007669"/>
    <property type="project" value="TreeGrafter"/>
</dbReference>
<dbReference type="Pfam" id="PF12802">
    <property type="entry name" value="MarR_2"/>
    <property type="match status" value="1"/>
</dbReference>
<dbReference type="Proteomes" id="UP000250028">
    <property type="component" value="Unassembled WGS sequence"/>
</dbReference>
<dbReference type="Gene3D" id="1.10.10.10">
    <property type="entry name" value="Winged helix-like DNA-binding domain superfamily/Winged helix DNA-binding domain"/>
    <property type="match status" value="1"/>
</dbReference>
<accession>A0A2Y8ZQV0</accession>
<keyword evidence="2" id="KW-0238">DNA-binding</keyword>
<protein>
    <submittedName>
        <fullName evidence="2">DNA-binding transcriptional regulator, MarR family</fullName>
    </submittedName>
</protein>
<dbReference type="GO" id="GO:0003700">
    <property type="term" value="F:DNA-binding transcription factor activity"/>
    <property type="evidence" value="ECO:0007669"/>
    <property type="project" value="InterPro"/>
</dbReference>
<dbReference type="PANTHER" id="PTHR33164:SF57">
    <property type="entry name" value="MARR-FAMILY TRANSCRIPTIONAL REGULATOR"/>
    <property type="match status" value="1"/>
</dbReference>
<evidence type="ECO:0000259" key="1">
    <source>
        <dbReference type="PROSITE" id="PS50995"/>
    </source>
</evidence>
<reference evidence="3" key="1">
    <citation type="submission" date="2016-10" db="EMBL/GenBank/DDBJ databases">
        <authorList>
            <person name="Varghese N."/>
            <person name="Submissions S."/>
        </authorList>
    </citation>
    <scope>NUCLEOTIDE SEQUENCE [LARGE SCALE GENOMIC DNA]</scope>
    <source>
        <strain evidence="3">DSM 22951</strain>
    </source>
</reference>
<dbReference type="AlphaFoldDB" id="A0A2Y8ZQV0"/>
<evidence type="ECO:0000313" key="2">
    <source>
        <dbReference type="EMBL" id="SSA34711.1"/>
    </source>
</evidence>
<dbReference type="GO" id="GO:0003677">
    <property type="term" value="F:DNA binding"/>
    <property type="evidence" value="ECO:0007669"/>
    <property type="project" value="UniProtKB-KW"/>
</dbReference>
<organism evidence="2 3">
    <name type="scientific">Branchiibius hedensis</name>
    <dbReference type="NCBI Taxonomy" id="672460"/>
    <lineage>
        <taxon>Bacteria</taxon>
        <taxon>Bacillati</taxon>
        <taxon>Actinomycetota</taxon>
        <taxon>Actinomycetes</taxon>
        <taxon>Micrococcales</taxon>
        <taxon>Dermacoccaceae</taxon>
        <taxon>Branchiibius</taxon>
    </lineage>
</organism>